<dbReference type="EMBL" id="BMAU01021192">
    <property type="protein sequence ID" value="GFX96493.1"/>
    <property type="molecule type" value="Genomic_DNA"/>
</dbReference>
<proteinExistence type="predicted"/>
<reference evidence="1" key="1">
    <citation type="submission" date="2020-08" db="EMBL/GenBank/DDBJ databases">
        <title>Multicomponent nature underlies the extraordinary mechanical properties of spider dragline silk.</title>
        <authorList>
            <person name="Kono N."/>
            <person name="Nakamura H."/>
            <person name="Mori M."/>
            <person name="Yoshida Y."/>
            <person name="Ohtoshi R."/>
            <person name="Malay A.D."/>
            <person name="Moran D.A.P."/>
            <person name="Tomita M."/>
            <person name="Numata K."/>
            <person name="Arakawa K."/>
        </authorList>
    </citation>
    <scope>NUCLEOTIDE SEQUENCE</scope>
</reference>
<organism evidence="1 2">
    <name type="scientific">Trichonephila clavipes</name>
    <name type="common">Golden silk orbweaver</name>
    <name type="synonym">Nephila clavipes</name>
    <dbReference type="NCBI Taxonomy" id="2585209"/>
    <lineage>
        <taxon>Eukaryota</taxon>
        <taxon>Metazoa</taxon>
        <taxon>Ecdysozoa</taxon>
        <taxon>Arthropoda</taxon>
        <taxon>Chelicerata</taxon>
        <taxon>Arachnida</taxon>
        <taxon>Araneae</taxon>
        <taxon>Araneomorphae</taxon>
        <taxon>Entelegynae</taxon>
        <taxon>Araneoidea</taxon>
        <taxon>Nephilidae</taxon>
        <taxon>Trichonephila</taxon>
    </lineage>
</organism>
<protein>
    <submittedName>
        <fullName evidence="1">Uncharacterized protein</fullName>
    </submittedName>
</protein>
<evidence type="ECO:0000313" key="1">
    <source>
        <dbReference type="EMBL" id="GFX96493.1"/>
    </source>
</evidence>
<accession>A0A8X6V272</accession>
<dbReference type="AlphaFoldDB" id="A0A8X6V272"/>
<keyword evidence="2" id="KW-1185">Reference proteome</keyword>
<sequence>MNRSSGSKRLHTPSSWSKAKCFLFDFFKLMSQSKTPRRTFLTDLVILNLGQVTRMTPKLATHSPNFHTTPTGKLSASTASTSIGLATRQIFSGTRIRTHDPLVTSS</sequence>
<name>A0A8X6V272_TRICX</name>
<comment type="caution">
    <text evidence="1">The sequence shown here is derived from an EMBL/GenBank/DDBJ whole genome shotgun (WGS) entry which is preliminary data.</text>
</comment>
<evidence type="ECO:0000313" key="2">
    <source>
        <dbReference type="Proteomes" id="UP000887159"/>
    </source>
</evidence>
<gene>
    <name evidence="1" type="ORF">TNCV_1441671</name>
</gene>
<dbReference type="Proteomes" id="UP000887159">
    <property type="component" value="Unassembled WGS sequence"/>
</dbReference>